<dbReference type="InterPro" id="IPR004143">
    <property type="entry name" value="BPL_LPL_catalytic"/>
</dbReference>
<dbReference type="Proteomes" id="UP000027442">
    <property type="component" value="Unassembled WGS sequence"/>
</dbReference>
<dbReference type="NCBIfam" id="TIGR00121">
    <property type="entry name" value="birA_ligase"/>
    <property type="match status" value="1"/>
</dbReference>
<dbReference type="GO" id="GO:0005737">
    <property type="term" value="C:cytoplasm"/>
    <property type="evidence" value="ECO:0007669"/>
    <property type="project" value="TreeGrafter"/>
</dbReference>
<dbReference type="InterPro" id="IPR004408">
    <property type="entry name" value="Biotin_CoA_COase_ligase"/>
</dbReference>
<dbReference type="PROSITE" id="PS51733">
    <property type="entry name" value="BPL_LPL_CATALYTIC"/>
    <property type="match status" value="1"/>
</dbReference>
<name>A0A069QQG0_HOYLO</name>
<gene>
    <name evidence="3" type="ORF">HMPREF1991_01846</name>
</gene>
<accession>A0A069QQG0</accession>
<dbReference type="PANTHER" id="PTHR12835:SF5">
    <property type="entry name" value="BIOTIN--PROTEIN LIGASE"/>
    <property type="match status" value="1"/>
</dbReference>
<dbReference type="HOGENOM" id="CLU_051096_3_1_10"/>
<keyword evidence="1 3" id="KW-0436">Ligase</keyword>
<organism evidence="3 4">
    <name type="scientific">Hoylesella loescheii DSM 19665 = JCM 12249 = ATCC 15930</name>
    <dbReference type="NCBI Taxonomy" id="1122985"/>
    <lineage>
        <taxon>Bacteria</taxon>
        <taxon>Pseudomonadati</taxon>
        <taxon>Bacteroidota</taxon>
        <taxon>Bacteroidia</taxon>
        <taxon>Bacteroidales</taxon>
        <taxon>Prevotellaceae</taxon>
        <taxon>Hoylesella</taxon>
    </lineage>
</organism>
<evidence type="ECO:0000259" key="2">
    <source>
        <dbReference type="PROSITE" id="PS51733"/>
    </source>
</evidence>
<evidence type="ECO:0000313" key="4">
    <source>
        <dbReference type="Proteomes" id="UP000027442"/>
    </source>
</evidence>
<dbReference type="eggNOG" id="COG0340">
    <property type="taxonomic scope" value="Bacteria"/>
</dbReference>
<dbReference type="AlphaFoldDB" id="A0A069QQG0"/>
<dbReference type="CDD" id="cd16442">
    <property type="entry name" value="BPL"/>
    <property type="match status" value="1"/>
</dbReference>
<feature type="domain" description="BPL/LPL catalytic" evidence="2">
    <location>
        <begin position="1"/>
        <end position="177"/>
    </location>
</feature>
<dbReference type="Pfam" id="PF03099">
    <property type="entry name" value="BPL_LplA_LipB"/>
    <property type="match status" value="1"/>
</dbReference>
<evidence type="ECO:0000256" key="1">
    <source>
        <dbReference type="ARBA" id="ARBA00022598"/>
    </source>
</evidence>
<sequence>MKIRHIHLEETASTNDYIKGVAFEADEMVVVSADWQTAGRGQGVNRWESERCQNLLFSLMARPSFVAVQQQFVLSMAGALAIKGVLDHITPDIRIKWPNDIYWRDRKISGTLIETSIARGEISRFVYGVGLNINQTQFVSDAPNPVSLAQITGKQVALMPLLKSIVEGFLAQLSLLEAGKSQLITAHYNAALYRATGFHRYHDSMGAFEAELVGVDTNGIITLRDRQGQLRTYSQPYATNSDSTDKLRFEI</sequence>
<keyword evidence="4" id="KW-1185">Reference proteome</keyword>
<dbReference type="Gene3D" id="3.30.930.10">
    <property type="entry name" value="Bira Bifunctional Protein, Domain 2"/>
    <property type="match status" value="1"/>
</dbReference>
<dbReference type="PANTHER" id="PTHR12835">
    <property type="entry name" value="BIOTIN PROTEIN LIGASE"/>
    <property type="match status" value="1"/>
</dbReference>
<dbReference type="PATRIC" id="fig|1122985.7.peg.1922"/>
<dbReference type="SUPFAM" id="SSF55681">
    <property type="entry name" value="Class II aaRS and biotin synthetases"/>
    <property type="match status" value="1"/>
</dbReference>
<dbReference type="RefSeq" id="WP_018967676.1">
    <property type="nucleotide sequence ID" value="NZ_KB899216.1"/>
</dbReference>
<evidence type="ECO:0000313" key="3">
    <source>
        <dbReference type="EMBL" id="KDR52071.1"/>
    </source>
</evidence>
<dbReference type="EMBL" id="JNGW01000078">
    <property type="protein sequence ID" value="KDR52071.1"/>
    <property type="molecule type" value="Genomic_DNA"/>
</dbReference>
<reference evidence="3 4" key="1">
    <citation type="submission" date="2013-08" db="EMBL/GenBank/DDBJ databases">
        <authorList>
            <person name="Weinstock G."/>
            <person name="Sodergren E."/>
            <person name="Wylie T."/>
            <person name="Fulton L."/>
            <person name="Fulton R."/>
            <person name="Fronick C."/>
            <person name="O'Laughlin M."/>
            <person name="Godfrey J."/>
            <person name="Miner T."/>
            <person name="Herter B."/>
            <person name="Appelbaum E."/>
            <person name="Cordes M."/>
            <person name="Lek S."/>
            <person name="Wollam A."/>
            <person name="Pepin K.H."/>
            <person name="Palsikar V.B."/>
            <person name="Mitreva M."/>
            <person name="Wilson R.K."/>
        </authorList>
    </citation>
    <scope>NUCLEOTIDE SEQUENCE [LARGE SCALE GENOMIC DNA]</scope>
    <source>
        <strain evidence="3 4">ATCC 15930</strain>
    </source>
</reference>
<dbReference type="InterPro" id="IPR045864">
    <property type="entry name" value="aa-tRNA-synth_II/BPL/LPL"/>
</dbReference>
<comment type="caution">
    <text evidence="3">The sequence shown here is derived from an EMBL/GenBank/DDBJ whole genome shotgun (WGS) entry which is preliminary data.</text>
</comment>
<proteinExistence type="predicted"/>
<dbReference type="GO" id="GO:0004077">
    <property type="term" value="F:biotin--[biotin carboxyl-carrier protein] ligase activity"/>
    <property type="evidence" value="ECO:0007669"/>
    <property type="project" value="InterPro"/>
</dbReference>
<protein>
    <submittedName>
        <fullName evidence="3">Biotin--[acetyl-CoA-carboxylase] ligase</fullName>
    </submittedName>
</protein>